<dbReference type="PANTHER" id="PTHR35585:SF1">
    <property type="entry name" value="HHE DOMAIN PROTEIN (AFU_ORTHOLOGUE AFUA_4G00730)"/>
    <property type="match status" value="1"/>
</dbReference>
<protein>
    <submittedName>
        <fullName evidence="3">Hemerythrin domain-containing protein</fullName>
    </submittedName>
</protein>
<reference evidence="3 4" key="1">
    <citation type="journal article" date="2019" name="Int. J. Syst. Evol. Microbiol.">
        <title>The Global Catalogue of Microorganisms (GCM) 10K type strain sequencing project: providing services to taxonomists for standard genome sequencing and annotation.</title>
        <authorList>
            <consortium name="The Broad Institute Genomics Platform"/>
            <consortium name="The Broad Institute Genome Sequencing Center for Infectious Disease"/>
            <person name="Wu L."/>
            <person name="Ma J."/>
        </authorList>
    </citation>
    <scope>NUCLEOTIDE SEQUENCE [LARGE SCALE GENOMIC DNA]</scope>
    <source>
        <strain evidence="3 4">JCM 13002</strain>
    </source>
</reference>
<comment type="caution">
    <text evidence="3">The sequence shown here is derived from an EMBL/GenBank/DDBJ whole genome shotgun (WGS) entry which is preliminary data.</text>
</comment>
<sequence length="185" mass="20202">MAGHGGDVIKELETDHREVEELFAQIMQATGEHRKSLLDEVTIELVRHSVAEEAHLYPAVREYVGGGDAMADREVEDHAKVERLLKEIEGKDAGDPRLDTLTTTLVDEVTSHIRDEEQNLFPALRAACSQADLEVLGNQVRRSKATAPTRPHPGAPSSPAARKVLAPGVGLIDRVRDYVSDRGAA</sequence>
<proteinExistence type="predicted"/>
<name>A0ABN1TRS4_9ACTN</name>
<evidence type="ECO:0000313" key="4">
    <source>
        <dbReference type="Proteomes" id="UP001499987"/>
    </source>
</evidence>
<dbReference type="CDD" id="cd12108">
    <property type="entry name" value="Hr-like"/>
    <property type="match status" value="1"/>
</dbReference>
<dbReference type="Gene3D" id="1.20.120.520">
    <property type="entry name" value="nmb1532 protein domain like"/>
    <property type="match status" value="1"/>
</dbReference>
<feature type="domain" description="Hemerythrin-like" evidence="2">
    <location>
        <begin position="8"/>
        <end position="124"/>
    </location>
</feature>
<dbReference type="EMBL" id="BAAALD010000043">
    <property type="protein sequence ID" value="GAA1096058.1"/>
    <property type="molecule type" value="Genomic_DNA"/>
</dbReference>
<evidence type="ECO:0000259" key="2">
    <source>
        <dbReference type="Pfam" id="PF01814"/>
    </source>
</evidence>
<dbReference type="Proteomes" id="UP001499987">
    <property type="component" value="Unassembled WGS sequence"/>
</dbReference>
<dbReference type="Pfam" id="PF01814">
    <property type="entry name" value="Hemerythrin"/>
    <property type="match status" value="1"/>
</dbReference>
<feature type="region of interest" description="Disordered" evidence="1">
    <location>
        <begin position="141"/>
        <end position="162"/>
    </location>
</feature>
<keyword evidence="4" id="KW-1185">Reference proteome</keyword>
<dbReference type="InterPro" id="IPR012312">
    <property type="entry name" value="Hemerythrin-like"/>
</dbReference>
<evidence type="ECO:0000256" key="1">
    <source>
        <dbReference type="SAM" id="MobiDB-lite"/>
    </source>
</evidence>
<accession>A0ABN1TRS4</accession>
<dbReference type="RefSeq" id="WP_344625356.1">
    <property type="nucleotide sequence ID" value="NZ_BAAALD010000043.1"/>
</dbReference>
<dbReference type="PANTHER" id="PTHR35585">
    <property type="entry name" value="HHE DOMAIN PROTEIN (AFU_ORTHOLOGUE AFUA_4G00730)"/>
    <property type="match status" value="1"/>
</dbReference>
<organism evidence="3 4">
    <name type="scientific">Kitasatospora arboriphila</name>
    <dbReference type="NCBI Taxonomy" id="258052"/>
    <lineage>
        <taxon>Bacteria</taxon>
        <taxon>Bacillati</taxon>
        <taxon>Actinomycetota</taxon>
        <taxon>Actinomycetes</taxon>
        <taxon>Kitasatosporales</taxon>
        <taxon>Streptomycetaceae</taxon>
        <taxon>Kitasatospora</taxon>
    </lineage>
</organism>
<evidence type="ECO:0000313" key="3">
    <source>
        <dbReference type="EMBL" id="GAA1096058.1"/>
    </source>
</evidence>
<gene>
    <name evidence="3" type="ORF">GCM10009663_44040</name>
</gene>